<dbReference type="Proteomes" id="UP001232992">
    <property type="component" value="Unassembled WGS sequence"/>
</dbReference>
<keyword evidence="1" id="KW-0489">Methyltransferase</keyword>
<evidence type="ECO:0000313" key="2">
    <source>
        <dbReference type="Proteomes" id="UP001232992"/>
    </source>
</evidence>
<keyword evidence="2" id="KW-1185">Reference proteome</keyword>
<sequence>MDSINQVIDGQIVYNIPVLSRVPKTARRVLDIGCGAGTIGKQIKQIIDCEVTGITNVDAEVTAASEWLDRVVLHDLNQPFPSHELGEFDCIICCHVLEHLYQPQELLHQIKLSLKNDGVLIVALPNVLFWKQRLEFMKGHFEYADCGLMDRTHIRFFDWETARALVDGNGYKLLNSEANGFVPLPVIRKYFPKLSLWCDRKITDRFPGLFGWQFVFSCYPRQE</sequence>
<dbReference type="CDD" id="cd02440">
    <property type="entry name" value="AdoMet_MTases"/>
    <property type="match status" value="1"/>
</dbReference>
<dbReference type="SUPFAM" id="SSF53335">
    <property type="entry name" value="S-adenosyl-L-methionine-dependent methyltransferases"/>
    <property type="match status" value="1"/>
</dbReference>
<dbReference type="RefSeq" id="WP_283759729.1">
    <property type="nucleotide sequence ID" value="NZ_JAQOSQ010000025.1"/>
</dbReference>
<accession>A0ABT7C3E0</accession>
<organism evidence="1 2">
    <name type="scientific">Roseofilum casamattae BLCC-M143</name>
    <dbReference type="NCBI Taxonomy" id="3022442"/>
    <lineage>
        <taxon>Bacteria</taxon>
        <taxon>Bacillati</taxon>
        <taxon>Cyanobacteriota</taxon>
        <taxon>Cyanophyceae</taxon>
        <taxon>Desertifilales</taxon>
        <taxon>Desertifilaceae</taxon>
        <taxon>Roseofilum</taxon>
        <taxon>Roseofilum casamattae</taxon>
    </lineage>
</organism>
<reference evidence="1 2" key="1">
    <citation type="submission" date="2023-01" db="EMBL/GenBank/DDBJ databases">
        <title>Novel diversity within Roseofilum (Cyanobacteria; Desertifilaceae) from marine benthic mats with descriptions of four novel species.</title>
        <authorList>
            <person name="Wang Y."/>
            <person name="Berthold D.E."/>
            <person name="Hu J."/>
            <person name="Lefler F.W."/>
            <person name="Laughinghouse H.D. IV."/>
        </authorList>
    </citation>
    <scope>NUCLEOTIDE SEQUENCE [LARGE SCALE GENOMIC DNA]</scope>
    <source>
        <strain evidence="1 2">BLCC-M143</strain>
    </source>
</reference>
<dbReference type="PANTHER" id="PTHR43861">
    <property type="entry name" value="TRANS-ACONITATE 2-METHYLTRANSFERASE-RELATED"/>
    <property type="match status" value="1"/>
</dbReference>
<proteinExistence type="predicted"/>
<dbReference type="Gene3D" id="3.40.50.150">
    <property type="entry name" value="Vaccinia Virus protein VP39"/>
    <property type="match status" value="1"/>
</dbReference>
<dbReference type="GO" id="GO:0032259">
    <property type="term" value="P:methylation"/>
    <property type="evidence" value="ECO:0007669"/>
    <property type="project" value="UniProtKB-KW"/>
</dbReference>
<dbReference type="InterPro" id="IPR029063">
    <property type="entry name" value="SAM-dependent_MTases_sf"/>
</dbReference>
<evidence type="ECO:0000313" key="1">
    <source>
        <dbReference type="EMBL" id="MDJ1185078.1"/>
    </source>
</evidence>
<gene>
    <name evidence="1" type="ORF">PMH09_17970</name>
</gene>
<keyword evidence="1" id="KW-0808">Transferase</keyword>
<protein>
    <submittedName>
        <fullName evidence="1">Class I SAM-dependent methyltransferase</fullName>
    </submittedName>
</protein>
<comment type="caution">
    <text evidence="1">The sequence shown here is derived from an EMBL/GenBank/DDBJ whole genome shotgun (WGS) entry which is preliminary data.</text>
</comment>
<dbReference type="Pfam" id="PF13489">
    <property type="entry name" value="Methyltransf_23"/>
    <property type="match status" value="1"/>
</dbReference>
<name>A0ABT7C3E0_9CYAN</name>
<dbReference type="EMBL" id="JAQOSQ010000025">
    <property type="protein sequence ID" value="MDJ1185078.1"/>
    <property type="molecule type" value="Genomic_DNA"/>
</dbReference>
<dbReference type="GO" id="GO:0008168">
    <property type="term" value="F:methyltransferase activity"/>
    <property type="evidence" value="ECO:0007669"/>
    <property type="project" value="UniProtKB-KW"/>
</dbReference>